<dbReference type="OrthoDB" id="3558741at2759"/>
<gene>
    <name evidence="2" type="ORF">P280DRAFT_543312</name>
</gene>
<dbReference type="SUPFAM" id="SSF52374">
    <property type="entry name" value="Nucleotidylyl transferase"/>
    <property type="match status" value="1"/>
</dbReference>
<organism evidence="2 3">
    <name type="scientific">Massarina eburnea CBS 473.64</name>
    <dbReference type="NCBI Taxonomy" id="1395130"/>
    <lineage>
        <taxon>Eukaryota</taxon>
        <taxon>Fungi</taxon>
        <taxon>Dikarya</taxon>
        <taxon>Ascomycota</taxon>
        <taxon>Pezizomycotina</taxon>
        <taxon>Dothideomycetes</taxon>
        <taxon>Pleosporomycetidae</taxon>
        <taxon>Pleosporales</taxon>
        <taxon>Massarineae</taxon>
        <taxon>Massarinaceae</taxon>
        <taxon>Massarina</taxon>
    </lineage>
</organism>
<dbReference type="InterPro" id="IPR004821">
    <property type="entry name" value="Cyt_trans-like"/>
</dbReference>
<dbReference type="EMBL" id="MU006784">
    <property type="protein sequence ID" value="KAF2640586.1"/>
    <property type="molecule type" value="Genomic_DNA"/>
</dbReference>
<dbReference type="AlphaFoldDB" id="A0A6A6RYI5"/>
<proteinExistence type="predicted"/>
<evidence type="ECO:0000313" key="2">
    <source>
        <dbReference type="EMBL" id="KAF2640586.1"/>
    </source>
</evidence>
<dbReference type="Gene3D" id="3.40.50.620">
    <property type="entry name" value="HUPs"/>
    <property type="match status" value="1"/>
</dbReference>
<accession>A0A6A6RYI5</accession>
<dbReference type="Pfam" id="PF01467">
    <property type="entry name" value="CTP_transf_like"/>
    <property type="match status" value="1"/>
</dbReference>
<protein>
    <recommendedName>
        <fullName evidence="1">Cytidyltransferase-like domain-containing protein</fullName>
    </recommendedName>
</protein>
<evidence type="ECO:0000313" key="3">
    <source>
        <dbReference type="Proteomes" id="UP000799753"/>
    </source>
</evidence>
<feature type="domain" description="Cytidyltransferase-like" evidence="1">
    <location>
        <begin position="36"/>
        <end position="149"/>
    </location>
</feature>
<name>A0A6A6RYI5_9PLEO</name>
<dbReference type="InterPro" id="IPR014729">
    <property type="entry name" value="Rossmann-like_a/b/a_fold"/>
</dbReference>
<reference evidence="2" key="1">
    <citation type="journal article" date="2020" name="Stud. Mycol.">
        <title>101 Dothideomycetes genomes: a test case for predicting lifestyles and emergence of pathogens.</title>
        <authorList>
            <person name="Haridas S."/>
            <person name="Albert R."/>
            <person name="Binder M."/>
            <person name="Bloem J."/>
            <person name="Labutti K."/>
            <person name="Salamov A."/>
            <person name="Andreopoulos B."/>
            <person name="Baker S."/>
            <person name="Barry K."/>
            <person name="Bills G."/>
            <person name="Bluhm B."/>
            <person name="Cannon C."/>
            <person name="Castanera R."/>
            <person name="Culley D."/>
            <person name="Daum C."/>
            <person name="Ezra D."/>
            <person name="Gonzalez J."/>
            <person name="Henrissat B."/>
            <person name="Kuo A."/>
            <person name="Liang C."/>
            <person name="Lipzen A."/>
            <person name="Lutzoni F."/>
            <person name="Magnuson J."/>
            <person name="Mondo S."/>
            <person name="Nolan M."/>
            <person name="Ohm R."/>
            <person name="Pangilinan J."/>
            <person name="Park H.-J."/>
            <person name="Ramirez L."/>
            <person name="Alfaro M."/>
            <person name="Sun H."/>
            <person name="Tritt A."/>
            <person name="Yoshinaga Y."/>
            <person name="Zwiers L.-H."/>
            <person name="Turgeon B."/>
            <person name="Goodwin S."/>
            <person name="Spatafora J."/>
            <person name="Crous P."/>
            <person name="Grigoriev I."/>
        </authorList>
    </citation>
    <scope>NUCLEOTIDE SEQUENCE</scope>
    <source>
        <strain evidence="2">CBS 473.64</strain>
    </source>
</reference>
<dbReference type="GO" id="GO:0003824">
    <property type="term" value="F:catalytic activity"/>
    <property type="evidence" value="ECO:0007669"/>
    <property type="project" value="InterPro"/>
</dbReference>
<evidence type="ECO:0000259" key="1">
    <source>
        <dbReference type="Pfam" id="PF01467"/>
    </source>
</evidence>
<sequence length="232" mass="27030">MSQLLGLRMYGKHQVQMHQFYFPTDNKNLPSNRIIIYRGCFNPPHRGHLQTLSHAFYRLKDKLNLIAAFIHLVHDNDVAWKIRLKQRTELGSKCDLLNGWSWVYPRTVLPMRKFKEELKEVTKRDGYDFDFVALMGPDHLHTDKYEVEDHVTIIAGDAGRGKFIGSDGSLVRIMGHKRSKELRKASKEHGIMTIAEADALAKKQLAMIFPWYQPTISSYRKSHIAIEFRSFF</sequence>
<dbReference type="Proteomes" id="UP000799753">
    <property type="component" value="Unassembled WGS sequence"/>
</dbReference>
<keyword evidence="3" id="KW-1185">Reference proteome</keyword>